<dbReference type="Proteomes" id="UP000319576">
    <property type="component" value="Chromosome"/>
</dbReference>
<dbReference type="GO" id="GO:0006352">
    <property type="term" value="P:DNA-templated transcription initiation"/>
    <property type="evidence" value="ECO:0007669"/>
    <property type="project" value="InterPro"/>
</dbReference>
<dbReference type="InterPro" id="IPR013324">
    <property type="entry name" value="RNA_pol_sigma_r3/r4-like"/>
</dbReference>
<dbReference type="InterPro" id="IPR013325">
    <property type="entry name" value="RNA_pol_sigma_r2"/>
</dbReference>
<dbReference type="Gene3D" id="1.10.10.10">
    <property type="entry name" value="Winged helix-like DNA-binding domain superfamily/Winged helix DNA-binding domain"/>
    <property type="match status" value="1"/>
</dbReference>
<evidence type="ECO:0000256" key="2">
    <source>
        <dbReference type="ARBA" id="ARBA00023015"/>
    </source>
</evidence>
<dbReference type="InterPro" id="IPR039425">
    <property type="entry name" value="RNA_pol_sigma-70-like"/>
</dbReference>
<dbReference type="PANTHER" id="PTHR43133:SF51">
    <property type="entry name" value="RNA POLYMERASE SIGMA FACTOR"/>
    <property type="match status" value="1"/>
</dbReference>
<dbReference type="CDD" id="cd06171">
    <property type="entry name" value="Sigma70_r4"/>
    <property type="match status" value="1"/>
</dbReference>
<evidence type="ECO:0000256" key="6">
    <source>
        <dbReference type="SAM" id="MobiDB-lite"/>
    </source>
</evidence>
<name>A0A517Y0H6_9BACT</name>
<dbReference type="SUPFAM" id="SSF88659">
    <property type="entry name" value="Sigma3 and sigma4 domains of RNA polymerase sigma factors"/>
    <property type="match status" value="1"/>
</dbReference>
<dbReference type="PANTHER" id="PTHR43133">
    <property type="entry name" value="RNA POLYMERASE ECF-TYPE SIGMA FACTO"/>
    <property type="match status" value="1"/>
</dbReference>
<feature type="compositionally biased region" description="Pro residues" evidence="6">
    <location>
        <begin position="466"/>
        <end position="480"/>
    </location>
</feature>
<keyword evidence="4" id="KW-0804">Transcription</keyword>
<dbReference type="InterPro" id="IPR013249">
    <property type="entry name" value="RNA_pol_sigma70_r4_t2"/>
</dbReference>
<feature type="coiled-coil region" evidence="5">
    <location>
        <begin position="529"/>
        <end position="556"/>
    </location>
</feature>
<dbReference type="AlphaFoldDB" id="A0A517Y0H6"/>
<comment type="similarity">
    <text evidence="1">Belongs to the sigma-70 factor family. ECF subfamily.</text>
</comment>
<dbReference type="SUPFAM" id="SSF88946">
    <property type="entry name" value="Sigma2 domain of RNA polymerase sigma factors"/>
    <property type="match status" value="1"/>
</dbReference>
<keyword evidence="3" id="KW-0731">Sigma factor</keyword>
<keyword evidence="2" id="KW-0805">Transcription regulation</keyword>
<feature type="domain" description="RNA polymerase sigma factor 70 region 4 type 2" evidence="8">
    <location>
        <begin position="141"/>
        <end position="191"/>
    </location>
</feature>
<dbReference type="EMBL" id="CP036273">
    <property type="protein sequence ID" value="QDU23264.1"/>
    <property type="molecule type" value="Genomic_DNA"/>
</dbReference>
<sequence>MVSHAGTGGVRPFLQLLEVQALRGAADPELLRRVAAADEAAFRVVAERHGPMVFGVCARLLGNRHDAEDALQATFLVLARRAAAVRKSESLASWLHGVARRVALRLRRADRRRTAREHAAAVPDGRTPADALAWAEVRAGLDDELARLPAAYRDVLVLCYLEGLSRDEAGQRLGIDAGAVKGRLERGRRLLGERLVRRGIGLSAGLAALAVAPDATAALRLGRLAADPAAASPRAAALSHEFLKGVAMSKFKLVTAGVLALAVGVGVGTAQPPKPAPPPARPLTARLEEPRDTDEAFIRRVSRDLRGTDPTPAEVHFFLASKDANRRATLVDLFVRERTAKAAGQADKVAERANELTRWSDADTAEAVRRYAEAVQLARARDEEARAMAEKAAADRNAEARRAAEQAVEAQRAQVLAEALARRAQAERDADRARADEALSREKARLKEKGSREPAEPSRPTEPKKAPVPPGPTTPAPPPTRAAAPAPAANLEVLKVRVQLAELTVREKVLGAQQLQEQVKRGVVPAGELDRAKLEVERAQLMLREAQLTLEQAERAAPRAVPPATRP</sequence>
<evidence type="ECO:0000256" key="5">
    <source>
        <dbReference type="SAM" id="Coils"/>
    </source>
</evidence>
<evidence type="ECO:0000256" key="1">
    <source>
        <dbReference type="ARBA" id="ARBA00010641"/>
    </source>
</evidence>
<evidence type="ECO:0000313" key="9">
    <source>
        <dbReference type="EMBL" id="QDU23264.1"/>
    </source>
</evidence>
<dbReference type="RefSeq" id="WP_202920405.1">
    <property type="nucleotide sequence ID" value="NZ_CP036273.1"/>
</dbReference>
<evidence type="ECO:0000256" key="4">
    <source>
        <dbReference type="ARBA" id="ARBA00023163"/>
    </source>
</evidence>
<dbReference type="GO" id="GO:0016987">
    <property type="term" value="F:sigma factor activity"/>
    <property type="evidence" value="ECO:0007669"/>
    <property type="project" value="UniProtKB-KW"/>
</dbReference>
<dbReference type="InterPro" id="IPR007627">
    <property type="entry name" value="RNA_pol_sigma70_r2"/>
</dbReference>
<gene>
    <name evidence="9" type="primary">sigW_7</name>
    <name evidence="9" type="ORF">ETAA1_52580</name>
</gene>
<feature type="compositionally biased region" description="Basic and acidic residues" evidence="6">
    <location>
        <begin position="425"/>
        <end position="465"/>
    </location>
</feature>
<keyword evidence="5" id="KW-0175">Coiled coil</keyword>
<feature type="region of interest" description="Disordered" evidence="6">
    <location>
        <begin position="425"/>
        <end position="486"/>
    </location>
</feature>
<protein>
    <submittedName>
        <fullName evidence="9">ECF RNA polymerase sigma factor SigW</fullName>
    </submittedName>
</protein>
<evidence type="ECO:0000256" key="3">
    <source>
        <dbReference type="ARBA" id="ARBA00023082"/>
    </source>
</evidence>
<dbReference type="InterPro" id="IPR036388">
    <property type="entry name" value="WH-like_DNA-bd_sf"/>
</dbReference>
<dbReference type="InterPro" id="IPR014284">
    <property type="entry name" value="RNA_pol_sigma-70_dom"/>
</dbReference>
<evidence type="ECO:0000259" key="8">
    <source>
        <dbReference type="Pfam" id="PF08281"/>
    </source>
</evidence>
<keyword evidence="10" id="KW-1185">Reference proteome</keyword>
<dbReference type="Pfam" id="PF04542">
    <property type="entry name" value="Sigma70_r2"/>
    <property type="match status" value="1"/>
</dbReference>
<accession>A0A517Y0H6</accession>
<proteinExistence type="inferred from homology"/>
<feature type="compositionally biased region" description="Pro residues" evidence="6">
    <location>
        <begin position="272"/>
        <end position="281"/>
    </location>
</feature>
<dbReference type="GO" id="GO:0003677">
    <property type="term" value="F:DNA binding"/>
    <property type="evidence" value="ECO:0007669"/>
    <property type="project" value="InterPro"/>
</dbReference>
<dbReference type="KEGG" id="uli:ETAA1_52580"/>
<feature type="domain" description="RNA polymerase sigma-70 region 2" evidence="7">
    <location>
        <begin position="47"/>
        <end position="112"/>
    </location>
</feature>
<dbReference type="Pfam" id="PF08281">
    <property type="entry name" value="Sigma70_r4_2"/>
    <property type="match status" value="1"/>
</dbReference>
<dbReference type="NCBIfam" id="TIGR02937">
    <property type="entry name" value="sigma70-ECF"/>
    <property type="match status" value="1"/>
</dbReference>
<evidence type="ECO:0000259" key="7">
    <source>
        <dbReference type="Pfam" id="PF04542"/>
    </source>
</evidence>
<organism evidence="9 10">
    <name type="scientific">Urbifossiella limnaea</name>
    <dbReference type="NCBI Taxonomy" id="2528023"/>
    <lineage>
        <taxon>Bacteria</taxon>
        <taxon>Pseudomonadati</taxon>
        <taxon>Planctomycetota</taxon>
        <taxon>Planctomycetia</taxon>
        <taxon>Gemmatales</taxon>
        <taxon>Gemmataceae</taxon>
        <taxon>Urbifossiella</taxon>
    </lineage>
</organism>
<reference evidence="9 10" key="1">
    <citation type="submission" date="2019-02" db="EMBL/GenBank/DDBJ databases">
        <title>Deep-cultivation of Planctomycetes and their phenomic and genomic characterization uncovers novel biology.</title>
        <authorList>
            <person name="Wiegand S."/>
            <person name="Jogler M."/>
            <person name="Boedeker C."/>
            <person name="Pinto D."/>
            <person name="Vollmers J."/>
            <person name="Rivas-Marin E."/>
            <person name="Kohn T."/>
            <person name="Peeters S.H."/>
            <person name="Heuer A."/>
            <person name="Rast P."/>
            <person name="Oberbeckmann S."/>
            <person name="Bunk B."/>
            <person name="Jeske O."/>
            <person name="Meyerdierks A."/>
            <person name="Storesund J.E."/>
            <person name="Kallscheuer N."/>
            <person name="Luecker S."/>
            <person name="Lage O.M."/>
            <person name="Pohl T."/>
            <person name="Merkel B.J."/>
            <person name="Hornburger P."/>
            <person name="Mueller R.-W."/>
            <person name="Bruemmer F."/>
            <person name="Labrenz M."/>
            <person name="Spormann A.M."/>
            <person name="Op den Camp H."/>
            <person name="Overmann J."/>
            <person name="Amann R."/>
            <person name="Jetten M.S.M."/>
            <person name="Mascher T."/>
            <person name="Medema M.H."/>
            <person name="Devos D.P."/>
            <person name="Kaster A.-K."/>
            <person name="Ovreas L."/>
            <person name="Rohde M."/>
            <person name="Galperin M.Y."/>
            <person name="Jogler C."/>
        </authorList>
    </citation>
    <scope>NUCLEOTIDE SEQUENCE [LARGE SCALE GENOMIC DNA]</scope>
    <source>
        <strain evidence="9 10">ETA_A1</strain>
    </source>
</reference>
<evidence type="ECO:0000313" key="10">
    <source>
        <dbReference type="Proteomes" id="UP000319576"/>
    </source>
</evidence>
<dbReference type="Gene3D" id="1.10.1740.10">
    <property type="match status" value="1"/>
</dbReference>
<feature type="region of interest" description="Disordered" evidence="6">
    <location>
        <begin position="268"/>
        <end position="292"/>
    </location>
</feature>